<dbReference type="EMBL" id="QZCE01000002">
    <property type="protein sequence ID" value="NEZ66640.1"/>
    <property type="molecule type" value="Genomic_DNA"/>
</dbReference>
<name>A0A6M0SDS3_9CYAN</name>
<sequence>MTTATPNQISFQHLEELVVEALQRLIRLQQQHPQLLGHLVNYLLSSTTTHPDVLLRRQDALCYLKTTT</sequence>
<proteinExistence type="predicted"/>
<accession>A0A6M0SDS3</accession>
<organism evidence="1 2">
    <name type="scientific">Adonisia turfae CCMR0082</name>
    <dbReference type="NCBI Taxonomy" id="2304604"/>
    <lineage>
        <taxon>Bacteria</taxon>
        <taxon>Bacillati</taxon>
        <taxon>Cyanobacteriota</taxon>
        <taxon>Adonisia</taxon>
        <taxon>Adonisia turfae</taxon>
    </lineage>
</organism>
<dbReference type="Proteomes" id="UP000473574">
    <property type="component" value="Unassembled WGS sequence"/>
</dbReference>
<dbReference type="AlphaFoldDB" id="A0A6M0SDS3"/>
<comment type="caution">
    <text evidence="1">The sequence shown here is derived from an EMBL/GenBank/DDBJ whole genome shotgun (WGS) entry which is preliminary data.</text>
</comment>
<evidence type="ECO:0000313" key="2">
    <source>
        <dbReference type="Proteomes" id="UP000473574"/>
    </source>
</evidence>
<protein>
    <submittedName>
        <fullName evidence="1">Uncharacterized protein</fullName>
    </submittedName>
</protein>
<gene>
    <name evidence="1" type="ORF">D0962_28430</name>
</gene>
<dbReference type="RefSeq" id="WP_163668979.1">
    <property type="nucleotide sequence ID" value="NZ_QZCE01000002.1"/>
</dbReference>
<reference evidence="1 2" key="1">
    <citation type="journal article" date="2020" name="Microb. Ecol.">
        <title>Ecogenomics of the Marine Benthic Filamentous Cyanobacterium Adonisia.</title>
        <authorList>
            <person name="Walter J.M."/>
            <person name="Coutinho F.H."/>
            <person name="Leomil L."/>
            <person name="Hargreaves P.I."/>
            <person name="Campeao M.E."/>
            <person name="Vieira V.V."/>
            <person name="Silva B.S."/>
            <person name="Fistarol G.O."/>
            <person name="Salomon P.S."/>
            <person name="Sawabe T."/>
            <person name="Mino S."/>
            <person name="Hosokawa M."/>
            <person name="Miyashita H."/>
            <person name="Maruyama F."/>
            <person name="van Verk M.C."/>
            <person name="Dutilh B.E."/>
            <person name="Thompson C.C."/>
            <person name="Thompson F.L."/>
        </authorList>
    </citation>
    <scope>NUCLEOTIDE SEQUENCE [LARGE SCALE GENOMIC DNA]</scope>
    <source>
        <strain evidence="1 2">CCMR0082</strain>
    </source>
</reference>
<evidence type="ECO:0000313" key="1">
    <source>
        <dbReference type="EMBL" id="NEZ66640.1"/>
    </source>
</evidence>